<feature type="compositionally biased region" description="Basic residues" evidence="4">
    <location>
        <begin position="614"/>
        <end position="625"/>
    </location>
</feature>
<dbReference type="STRING" id="1165861.A0A0L0UZQ1"/>
<reference evidence="7" key="1">
    <citation type="submission" date="2014-03" db="EMBL/GenBank/DDBJ databases">
        <title>The Genome Sequence of Puccinia striiformis f. sp. tritici PST-78.</title>
        <authorList>
            <consortium name="The Broad Institute Genome Sequencing Platform"/>
            <person name="Cuomo C."/>
            <person name="Hulbert S."/>
            <person name="Chen X."/>
            <person name="Walker B."/>
            <person name="Young S.K."/>
            <person name="Zeng Q."/>
            <person name="Gargeya S."/>
            <person name="Fitzgerald M."/>
            <person name="Haas B."/>
            <person name="Abouelleil A."/>
            <person name="Alvarado L."/>
            <person name="Arachchi H.M."/>
            <person name="Berlin A.M."/>
            <person name="Chapman S.B."/>
            <person name="Goldberg J."/>
            <person name="Griggs A."/>
            <person name="Gujja S."/>
            <person name="Hansen M."/>
            <person name="Howarth C."/>
            <person name="Imamovic A."/>
            <person name="Larimer J."/>
            <person name="McCowan C."/>
            <person name="Montmayeur A."/>
            <person name="Murphy C."/>
            <person name="Neiman D."/>
            <person name="Pearson M."/>
            <person name="Priest M."/>
            <person name="Roberts A."/>
            <person name="Saif S."/>
            <person name="Shea T."/>
            <person name="Sisk P."/>
            <person name="Sykes S."/>
            <person name="Wortman J."/>
            <person name="Nusbaum C."/>
            <person name="Birren B."/>
        </authorList>
    </citation>
    <scope>NUCLEOTIDE SEQUENCE [LARGE SCALE GENOMIC DNA]</scope>
    <source>
        <strain evidence="7">race PST-78</strain>
    </source>
</reference>
<dbReference type="InterPro" id="IPR006600">
    <property type="entry name" value="HTH_CenpB_DNA-bd_dom"/>
</dbReference>
<feature type="domain" description="HTH CENPB-type" evidence="5">
    <location>
        <begin position="166"/>
        <end position="241"/>
    </location>
</feature>
<dbReference type="InterPro" id="IPR009057">
    <property type="entry name" value="Homeodomain-like_sf"/>
</dbReference>
<dbReference type="PANTHER" id="PTHR19303:SF73">
    <property type="entry name" value="PROTEIN PDC2"/>
    <property type="match status" value="1"/>
</dbReference>
<organism evidence="6 7">
    <name type="scientific">Puccinia striiformis f. sp. tritici PST-78</name>
    <dbReference type="NCBI Taxonomy" id="1165861"/>
    <lineage>
        <taxon>Eukaryota</taxon>
        <taxon>Fungi</taxon>
        <taxon>Dikarya</taxon>
        <taxon>Basidiomycota</taxon>
        <taxon>Pucciniomycotina</taxon>
        <taxon>Pucciniomycetes</taxon>
        <taxon>Pucciniales</taxon>
        <taxon>Pucciniaceae</taxon>
        <taxon>Puccinia</taxon>
    </lineage>
</organism>
<proteinExistence type="predicted"/>
<dbReference type="GO" id="GO:0005634">
    <property type="term" value="C:nucleus"/>
    <property type="evidence" value="ECO:0007669"/>
    <property type="project" value="UniProtKB-SubCell"/>
</dbReference>
<feature type="region of interest" description="Disordered" evidence="4">
    <location>
        <begin position="684"/>
        <end position="707"/>
    </location>
</feature>
<keyword evidence="7" id="KW-1185">Reference proteome</keyword>
<gene>
    <name evidence="6" type="ORF">PSTG_14194</name>
</gene>
<dbReference type="Pfam" id="PF03221">
    <property type="entry name" value="HTH_Tnp_Tc5"/>
    <property type="match status" value="1"/>
</dbReference>
<sequence length="879" mass="99399">MEAVLEQLRLNSSSTETGNGQQEPLLTKEIPEHQEELVQHLNKLFNKLFPENNHELAQQNLTYINQLIDYLQSIRNTHPIWNNGLDELILKPHLDRILNLTLPTGTTKKRNSSTLAHKLQVIDYHHQTKSTQKQTAIRFGLTQSQLSRWLKEEDELRNYLLDNGSDTKRQRTGDFPQIEDALLRFYLEFQNKNDGKNPTDEVLKNHTKQFITLFKIPENLLKVSNGWLLRFKARNNLKSYKLPCLPATLTCLENEGRLDTTRTTIQSFTDAYHHRDVYVMGDIELFCNLAATFTGSIEVNPEERNRIQYVICTNGDGSDKREPLIIGSHQDPQTFSTDNGEHPKSYWYRYATRPKNSSSIFAEWIKKFDRDMYRQKRKVTLLMENPNKLLCDLDSIVNTTIVPLPHLTKQFINPLLAGINRTFKSNYRRNLLEFHTTTHTDTTPLKTPHDQLIAIQSANSAWEEISPTTISNCFLHVQIISNPHPPLPLNHNLQFVSDLDMEKSLMATQSALIQVQRDLNLGESNSLSIDQFLELESFLSISGVVLQNHGPNEMATDFEIVNEALFTSNQLVQELQLSRVKEDLLHKTDQDNLVVPSSSSSPLIGENSNPVSKRTIKARPKRKSNKLLEPQDLNPVIHSSGSNQNPQILNHVPLSIPEIMNCLNRLEFSLPFYLSSSPNHPLLTNPTSSNPCQLSGPSSSELPTLPSGSSGGNSCLFVRQLHSNLNLADPNQLLHHNCSSNSNQSNLSELPILSSSASATQNQNQTTHLNEELINLDISVPVDIQNQSTIDKNLDEGQGIFDLNSSVLLDQISDTLNQHQSAHSNNTVTENIHVLDQSSPAKTHLNLHSPNLSDGHHSLLDTQLSNIRNLKEILGQKFA</sequence>
<dbReference type="Pfam" id="PF04218">
    <property type="entry name" value="CENP-B_N"/>
    <property type="match status" value="1"/>
</dbReference>
<accession>A0A0L0UZQ1</accession>
<feature type="region of interest" description="Disordered" evidence="4">
    <location>
        <begin position="591"/>
        <end position="644"/>
    </location>
</feature>
<dbReference type="PROSITE" id="PS51253">
    <property type="entry name" value="HTH_CENPB"/>
    <property type="match status" value="1"/>
</dbReference>
<evidence type="ECO:0000313" key="6">
    <source>
        <dbReference type="EMBL" id="KNE92416.1"/>
    </source>
</evidence>
<dbReference type="SUPFAM" id="SSF46689">
    <property type="entry name" value="Homeodomain-like"/>
    <property type="match status" value="2"/>
</dbReference>
<dbReference type="Pfam" id="PF03184">
    <property type="entry name" value="DDE_1"/>
    <property type="match status" value="1"/>
</dbReference>
<dbReference type="AlphaFoldDB" id="A0A0L0UZQ1"/>
<keyword evidence="2" id="KW-0238">DNA-binding</keyword>
<evidence type="ECO:0000256" key="4">
    <source>
        <dbReference type="SAM" id="MobiDB-lite"/>
    </source>
</evidence>
<name>A0A0L0UZQ1_9BASI</name>
<dbReference type="Gene3D" id="1.10.10.60">
    <property type="entry name" value="Homeodomain-like"/>
    <property type="match status" value="2"/>
</dbReference>
<protein>
    <recommendedName>
        <fullName evidence="5">HTH CENPB-type domain-containing protein</fullName>
    </recommendedName>
</protein>
<keyword evidence="3" id="KW-0539">Nucleus</keyword>
<comment type="caution">
    <text evidence="6">The sequence shown here is derived from an EMBL/GenBank/DDBJ whole genome shotgun (WGS) entry which is preliminary data.</text>
</comment>
<dbReference type="EMBL" id="AJIL01000165">
    <property type="protein sequence ID" value="KNE92416.1"/>
    <property type="molecule type" value="Genomic_DNA"/>
</dbReference>
<dbReference type="InterPro" id="IPR004875">
    <property type="entry name" value="DDE_SF_endonuclease_dom"/>
</dbReference>
<evidence type="ECO:0000259" key="5">
    <source>
        <dbReference type="PROSITE" id="PS51253"/>
    </source>
</evidence>
<evidence type="ECO:0000256" key="2">
    <source>
        <dbReference type="ARBA" id="ARBA00023125"/>
    </source>
</evidence>
<dbReference type="Proteomes" id="UP000054564">
    <property type="component" value="Unassembled WGS sequence"/>
</dbReference>
<dbReference type="InterPro" id="IPR050863">
    <property type="entry name" value="CenT-Element_Derived"/>
</dbReference>
<evidence type="ECO:0000313" key="7">
    <source>
        <dbReference type="Proteomes" id="UP000054564"/>
    </source>
</evidence>
<dbReference type="GO" id="GO:0003677">
    <property type="term" value="F:DNA binding"/>
    <property type="evidence" value="ECO:0007669"/>
    <property type="project" value="UniProtKB-KW"/>
</dbReference>
<dbReference type="InterPro" id="IPR007889">
    <property type="entry name" value="HTH_Psq"/>
</dbReference>
<feature type="compositionally biased region" description="Low complexity" evidence="4">
    <location>
        <begin position="593"/>
        <end position="603"/>
    </location>
</feature>
<comment type="subcellular location">
    <subcellularLocation>
        <location evidence="1">Nucleus</location>
    </subcellularLocation>
</comment>
<evidence type="ECO:0000256" key="1">
    <source>
        <dbReference type="ARBA" id="ARBA00004123"/>
    </source>
</evidence>
<evidence type="ECO:0000256" key="3">
    <source>
        <dbReference type="ARBA" id="ARBA00023242"/>
    </source>
</evidence>
<dbReference type="PANTHER" id="PTHR19303">
    <property type="entry name" value="TRANSPOSON"/>
    <property type="match status" value="1"/>
</dbReference>